<gene>
    <name evidence="2" type="ORF">BS78_K342600</name>
</gene>
<evidence type="ECO:0000313" key="3">
    <source>
        <dbReference type="Proteomes" id="UP001164776"/>
    </source>
</evidence>
<feature type="region of interest" description="Disordered" evidence="1">
    <location>
        <begin position="448"/>
        <end position="496"/>
    </location>
</feature>
<proteinExistence type="predicted"/>
<dbReference type="Proteomes" id="UP001164776">
    <property type="component" value="Unassembled WGS sequence"/>
</dbReference>
<evidence type="ECO:0000256" key="1">
    <source>
        <dbReference type="SAM" id="MobiDB-lite"/>
    </source>
</evidence>
<feature type="region of interest" description="Disordered" evidence="1">
    <location>
        <begin position="88"/>
        <end position="123"/>
    </location>
</feature>
<protein>
    <recommendedName>
        <fullName evidence="4">DUF4283 domain-containing protein</fullName>
    </recommendedName>
</protein>
<feature type="compositionally biased region" description="Low complexity" evidence="1">
    <location>
        <begin position="109"/>
        <end position="118"/>
    </location>
</feature>
<dbReference type="PANTHER" id="PTHR34303">
    <property type="entry name" value="OS01G0890400 PROTEIN-RELATED"/>
    <property type="match status" value="1"/>
</dbReference>
<dbReference type="OrthoDB" id="675134at2759"/>
<evidence type="ECO:0000313" key="2">
    <source>
        <dbReference type="EMBL" id="KAJ1256615.1"/>
    </source>
</evidence>
<name>A0A9W8CFV4_9POAL</name>
<reference evidence="2 3" key="1">
    <citation type="submission" date="2022-10" db="EMBL/GenBank/DDBJ databases">
        <title>WGS assembly of Paspalum vaginatum 540-79.</title>
        <authorList>
            <person name="Sun G."/>
            <person name="Wase N."/>
            <person name="Shu S."/>
            <person name="Jenkins J."/>
            <person name="Zhou B."/>
            <person name="Torres-Rodriguez J."/>
            <person name="Chen C."/>
            <person name="Sandor L."/>
            <person name="Plott C."/>
            <person name="Yoshinga Y."/>
            <person name="Daum C."/>
            <person name="Qi P."/>
            <person name="Barry K."/>
            <person name="Lipzen A."/>
            <person name="Berry L."/>
            <person name="Pedersen C."/>
            <person name="Gottilla T."/>
            <person name="Foltz A."/>
            <person name="Yu H."/>
            <person name="O'Malley R."/>
            <person name="Zhang C."/>
            <person name="Devos K."/>
            <person name="Sigmon B."/>
            <person name="Yu B."/>
            <person name="Obata T."/>
            <person name="Schmutz J."/>
            <person name="Schnable J."/>
        </authorList>
    </citation>
    <scope>NUCLEOTIDE SEQUENCE [LARGE SCALE GENOMIC DNA]</scope>
    <source>
        <strain evidence="3">cv. 540-79</strain>
    </source>
</reference>
<evidence type="ECO:0008006" key="4">
    <source>
        <dbReference type="Google" id="ProtNLM"/>
    </source>
</evidence>
<accession>A0A9W8CFV4</accession>
<feature type="region of interest" description="Disordered" evidence="1">
    <location>
        <begin position="350"/>
        <end position="401"/>
    </location>
</feature>
<dbReference type="AlphaFoldDB" id="A0A9W8CFV4"/>
<dbReference type="PANTHER" id="PTHR34303:SF3">
    <property type="entry name" value="CCHC-TYPE DOMAIN-CONTAINING PROTEIN"/>
    <property type="match status" value="1"/>
</dbReference>
<organism evidence="2 3">
    <name type="scientific">Paspalum vaginatum</name>
    <name type="common">seashore paspalum</name>
    <dbReference type="NCBI Taxonomy" id="158149"/>
    <lineage>
        <taxon>Eukaryota</taxon>
        <taxon>Viridiplantae</taxon>
        <taxon>Streptophyta</taxon>
        <taxon>Embryophyta</taxon>
        <taxon>Tracheophyta</taxon>
        <taxon>Spermatophyta</taxon>
        <taxon>Magnoliopsida</taxon>
        <taxon>Liliopsida</taxon>
        <taxon>Poales</taxon>
        <taxon>Poaceae</taxon>
        <taxon>PACMAD clade</taxon>
        <taxon>Panicoideae</taxon>
        <taxon>Andropogonodae</taxon>
        <taxon>Paspaleae</taxon>
        <taxon>Paspalinae</taxon>
        <taxon>Paspalum</taxon>
    </lineage>
</organism>
<keyword evidence="3" id="KW-1185">Reference proteome</keyword>
<comment type="caution">
    <text evidence="2">The sequence shown here is derived from an EMBL/GenBank/DDBJ whole genome shotgun (WGS) entry which is preliminary data.</text>
</comment>
<feature type="compositionally biased region" description="Low complexity" evidence="1">
    <location>
        <begin position="89"/>
        <end position="101"/>
    </location>
</feature>
<sequence length="571" mass="61474">MADAGGLAWEAAGSTRGLQNDNGRHGRLAVAGAGRRWQGDEADGVDMWGPYVRPPPRPAPSAVEIGRPRTRTLYEVAAARHADLLRELASSGSPSPGRRSPPTAPPSPGSTVPGSNGNAEVSFPEPDYVERAVSDSEETVESDNSGIDWDNRSPSIEAWVSPGDPSLSSCLLFAHVDRPEEVGDMREFLQAAFGSVQPMMPVEMLPSSRGVMIFRFTSHEEREMARECSPIPWERVVLSLERPEDSDNRFFFVPEWLALVALKEFPLDHWTEEKIKACFTAGCRVVEINPEFLSGNNFAPLQLVLEVKHYLDVPYEVSLSECSGIGREGMVVEVLPISVWPRENQIGPDGNLLPYFNQPPPPPPEAEADAEPEEQPPATGDSMQQQGAGNTPNPTQLQPPNNAAGLQMLALAAPFAHLARQQLFSTLPAAPTNECFIPLPRSPSLAHYHSSPTAVAKDNPAPAAPPPPKAPRRRRTKPIHAADAPQRKSSRLAGKAPPQYVHATVKATNRRALLDSLLPCSGALKSAVKKQGLLVHSRVPLAIPGLRKLARAAGLGCKAASSIGVVPPVAK</sequence>
<feature type="region of interest" description="Disordered" evidence="1">
    <location>
        <begin position="13"/>
        <end position="67"/>
    </location>
</feature>
<dbReference type="EMBL" id="MU629496">
    <property type="protein sequence ID" value="KAJ1256615.1"/>
    <property type="molecule type" value="Genomic_DNA"/>
</dbReference>
<feature type="compositionally biased region" description="Low complexity" evidence="1">
    <location>
        <begin position="390"/>
        <end position="401"/>
    </location>
</feature>